<dbReference type="Gene3D" id="1.10.10.970">
    <property type="entry name" value="RNA 2'-phosphotransferase, Tpt1/KptA family, N-terminal domain"/>
    <property type="match status" value="1"/>
</dbReference>
<dbReference type="NCBIfam" id="NF002014">
    <property type="entry name" value="PRK00819.1-4"/>
    <property type="match status" value="1"/>
</dbReference>
<protein>
    <recommendedName>
        <fullName evidence="5">Probable RNA 2'-phosphotransferase</fullName>
        <ecNumber evidence="5">2.7.1.-</ecNumber>
    </recommendedName>
</protein>
<keyword evidence="2 5" id="KW-0808">Transferase</keyword>
<dbReference type="GO" id="GO:0003950">
    <property type="term" value="F:NAD+ poly-ADP-ribosyltransferase activity"/>
    <property type="evidence" value="ECO:0007669"/>
    <property type="project" value="InterPro"/>
</dbReference>
<dbReference type="GO" id="GO:0006388">
    <property type="term" value="P:tRNA splicing, via endonucleolytic cleavage and ligation"/>
    <property type="evidence" value="ECO:0007669"/>
    <property type="project" value="UniProtKB-UniRule"/>
</dbReference>
<evidence type="ECO:0000256" key="3">
    <source>
        <dbReference type="ARBA" id="ARBA00023027"/>
    </source>
</evidence>
<dbReference type="Gene3D" id="3.20.170.30">
    <property type="match status" value="1"/>
</dbReference>
<accession>A0A6J4T8U5</accession>
<dbReference type="RefSeq" id="WP_294169146.1">
    <property type="nucleotide sequence ID" value="NZ_CADCWA010000090.1"/>
</dbReference>
<organism evidence="6">
    <name type="scientific">uncultured Sphingomonas sp</name>
    <dbReference type="NCBI Taxonomy" id="158754"/>
    <lineage>
        <taxon>Bacteria</taxon>
        <taxon>Pseudomonadati</taxon>
        <taxon>Pseudomonadota</taxon>
        <taxon>Alphaproteobacteria</taxon>
        <taxon>Sphingomonadales</taxon>
        <taxon>Sphingomonadaceae</taxon>
        <taxon>Sphingomonas</taxon>
        <taxon>environmental samples</taxon>
    </lineage>
</organism>
<dbReference type="InterPro" id="IPR022928">
    <property type="entry name" value="RNA_2'-PTrans_KptA"/>
</dbReference>
<dbReference type="PANTHER" id="PTHR12684">
    <property type="entry name" value="PUTATIVE PHOSPHOTRANSFERASE"/>
    <property type="match status" value="1"/>
</dbReference>
<comment type="similarity">
    <text evidence="1 5">Belongs to the KptA/TPT1 family.</text>
</comment>
<evidence type="ECO:0000256" key="2">
    <source>
        <dbReference type="ARBA" id="ARBA00022679"/>
    </source>
</evidence>
<dbReference type="SUPFAM" id="SSF56399">
    <property type="entry name" value="ADP-ribosylation"/>
    <property type="match status" value="1"/>
</dbReference>
<dbReference type="Pfam" id="PF01885">
    <property type="entry name" value="PTS_2-RNA"/>
    <property type="match status" value="1"/>
</dbReference>
<evidence type="ECO:0000256" key="4">
    <source>
        <dbReference type="ARBA" id="ARBA00025212"/>
    </source>
</evidence>
<dbReference type="InterPro" id="IPR042081">
    <property type="entry name" value="RNA_2'-PTrans_C"/>
</dbReference>
<proteinExistence type="inferred from homology"/>
<evidence type="ECO:0000256" key="5">
    <source>
        <dbReference type="HAMAP-Rule" id="MF_00299"/>
    </source>
</evidence>
<keyword evidence="3 5" id="KW-0520">NAD</keyword>
<evidence type="ECO:0000256" key="1">
    <source>
        <dbReference type="ARBA" id="ARBA00009836"/>
    </source>
</evidence>
<dbReference type="AlphaFoldDB" id="A0A6J4T8U5"/>
<evidence type="ECO:0000313" key="6">
    <source>
        <dbReference type="EMBL" id="CAA9516286.1"/>
    </source>
</evidence>
<dbReference type="GO" id="GO:0000215">
    <property type="term" value="F:tRNA 2'-phosphotransferase activity"/>
    <property type="evidence" value="ECO:0007669"/>
    <property type="project" value="TreeGrafter"/>
</dbReference>
<dbReference type="InterPro" id="IPR002745">
    <property type="entry name" value="Ptrans_KptA/Tpt1"/>
</dbReference>
<dbReference type="PANTHER" id="PTHR12684:SF2">
    <property type="entry name" value="TRNA 2'-PHOSPHOTRANSFERASE 1"/>
    <property type="match status" value="1"/>
</dbReference>
<dbReference type="HAMAP" id="MF_00299">
    <property type="entry name" value="KptA"/>
    <property type="match status" value="1"/>
</dbReference>
<comment type="function">
    <text evidence="4 5">Removes the 2'-phosphate from RNA via an intermediate in which the phosphate is ADP-ribosylated by NAD followed by a presumed transesterification to release the RNA and generate ADP-ribose 1''-2''-cyclic phosphate (APPR&gt;P). May function as an ADP-ribosylase.</text>
</comment>
<dbReference type="EC" id="2.7.1.-" evidence="5"/>
<dbReference type="EMBL" id="CADCWA010000090">
    <property type="protein sequence ID" value="CAA9516286.1"/>
    <property type="molecule type" value="Genomic_DNA"/>
</dbReference>
<name>A0A6J4T8U5_9SPHN</name>
<sequence>MNSADVRLSKYLSRILRHAPESAGLTLDREGWAELDAVVAAAAARGLAGSAEDVGRVVEHNNKRRFGLSPDGKRIRAVQGHSSPLVELTLNAARPPDLLFHGTADRNLPSIMAEGLYSGRRHHVHLSADMETALQVGRRHGVPAVLEVAAAAMARDGHQFFRAENGVWLVRAVPPEYVRGT</sequence>
<gene>
    <name evidence="5" type="primary">kptA</name>
    <name evidence="6" type="ORF">AVDCRST_MAG31-1301</name>
</gene>
<reference evidence="6" key="1">
    <citation type="submission" date="2020-02" db="EMBL/GenBank/DDBJ databases">
        <authorList>
            <person name="Meier V. D."/>
        </authorList>
    </citation>
    <scope>NUCLEOTIDE SEQUENCE</scope>
    <source>
        <strain evidence="6">AVDCRST_MAG31</strain>
    </source>
</reference>
<dbReference type="InterPro" id="IPR042080">
    <property type="entry name" value="RNA_2'-PTrans_N"/>
</dbReference>